<keyword evidence="2" id="KW-1133">Transmembrane helix</keyword>
<evidence type="ECO:0000313" key="4">
    <source>
        <dbReference type="Proteomes" id="UP001360953"/>
    </source>
</evidence>
<keyword evidence="4" id="KW-1185">Reference proteome</keyword>
<dbReference type="Proteomes" id="UP001360953">
    <property type="component" value="Unassembled WGS sequence"/>
</dbReference>
<reference evidence="3 4" key="1">
    <citation type="submission" date="2024-04" db="EMBL/GenBank/DDBJ databases">
        <title>Phyllosticta paracitricarpa is synonymous to the EU quarantine fungus P. citricarpa based on phylogenomic analyses.</title>
        <authorList>
            <consortium name="Lawrence Berkeley National Laboratory"/>
            <person name="Van ingen-buijs V.A."/>
            <person name="Van westerhoven A.C."/>
            <person name="Haridas S."/>
            <person name="Skiadas P."/>
            <person name="Martin F."/>
            <person name="Groenewald J.Z."/>
            <person name="Crous P.W."/>
            <person name="Seidl M.F."/>
        </authorList>
    </citation>
    <scope>NUCLEOTIDE SEQUENCE [LARGE SCALE GENOMIC DNA]</scope>
    <source>
        <strain evidence="3 4">CPC 17464</strain>
    </source>
</reference>
<dbReference type="GeneID" id="92033809"/>
<keyword evidence="2" id="KW-0472">Membrane</keyword>
<comment type="caution">
    <text evidence="3">The sequence shown here is derived from an EMBL/GenBank/DDBJ whole genome shotgun (WGS) entry which is preliminary data.</text>
</comment>
<gene>
    <name evidence="3" type="ORF">J3D65DRAFT_631302</name>
</gene>
<organism evidence="3 4">
    <name type="scientific">Phyllosticta citribraziliensis</name>
    <dbReference type="NCBI Taxonomy" id="989973"/>
    <lineage>
        <taxon>Eukaryota</taxon>
        <taxon>Fungi</taxon>
        <taxon>Dikarya</taxon>
        <taxon>Ascomycota</taxon>
        <taxon>Pezizomycotina</taxon>
        <taxon>Dothideomycetes</taxon>
        <taxon>Dothideomycetes incertae sedis</taxon>
        <taxon>Botryosphaeriales</taxon>
        <taxon>Phyllostictaceae</taxon>
        <taxon>Phyllosticta</taxon>
    </lineage>
</organism>
<evidence type="ECO:0000256" key="1">
    <source>
        <dbReference type="SAM" id="MobiDB-lite"/>
    </source>
</evidence>
<sequence length="182" mass="20400">MNTACTAEPSVRPRVANTTLAVVKASLATPRSVSLPTPTVLCPADDGHCHAASRRRVSMLRGKLAAVVALVWPSLVRVIIFHLERWLLWIFVQLAVDWLAVDWLAVDWLVGSSDGDAKVHAVGLRGKHERASERTRCATTPTPSAETHPAVWESVRREERERKRRGDDADDGRYMEKRKPWH</sequence>
<evidence type="ECO:0000313" key="3">
    <source>
        <dbReference type="EMBL" id="KAK7533779.1"/>
    </source>
</evidence>
<feature type="region of interest" description="Disordered" evidence="1">
    <location>
        <begin position="130"/>
        <end position="182"/>
    </location>
</feature>
<feature type="transmembrane region" description="Helical" evidence="2">
    <location>
        <begin position="64"/>
        <end position="80"/>
    </location>
</feature>
<protein>
    <submittedName>
        <fullName evidence="3">Uncharacterized protein</fullName>
    </submittedName>
</protein>
<proteinExistence type="predicted"/>
<keyword evidence="2" id="KW-0812">Transmembrane</keyword>
<dbReference type="EMBL" id="JBBPEH010000009">
    <property type="protein sequence ID" value="KAK7533779.1"/>
    <property type="molecule type" value="Genomic_DNA"/>
</dbReference>
<feature type="compositionally biased region" description="Basic and acidic residues" evidence="1">
    <location>
        <begin position="154"/>
        <end position="182"/>
    </location>
</feature>
<name>A0ABR1LGF9_9PEZI</name>
<evidence type="ECO:0000256" key="2">
    <source>
        <dbReference type="SAM" id="Phobius"/>
    </source>
</evidence>
<accession>A0ABR1LGF9</accession>
<dbReference type="RefSeq" id="XP_066652818.1">
    <property type="nucleotide sequence ID" value="XM_066800903.1"/>
</dbReference>